<reference evidence="1" key="2">
    <citation type="submission" date="2020-05" db="UniProtKB">
        <authorList>
            <consortium name="EnsemblMetazoa"/>
        </authorList>
    </citation>
    <scope>IDENTIFICATION</scope>
    <source>
        <strain evidence="1">IAEA</strain>
    </source>
</reference>
<dbReference type="Gene3D" id="3.30.390.110">
    <property type="match status" value="1"/>
</dbReference>
<sequence length="317" mass="37642">MQLELGNQILHHREYREWDTISYCSAHFLHVLVPPKSTYYRQCFTMKELKKEIILMFKVFFVVPLINEMKGMVYRHEQKTWTMEPLNVEWNITDDELVKVDVKLQRINRTIVAFDGTIELLYELDEYTMMESAIYRSATGSINSYQRLPYRLPRNKLYDILDQYKDEISKNLRNCSNFPLIETHSRDYKFRELYRFDKCTYSTDILPNYLLEGYYKAIVQLTALFAETFEEKRHKLWPLSPQLNWLIIPIEAYVLKKHDMKITISTASNKVTNTGCYRYRGLVHKKNFSIVPATDNKVFTAVGGKGEHTLNVQLKIL</sequence>
<organism evidence="1 2">
    <name type="scientific">Glossina palpalis gambiensis</name>
    <dbReference type="NCBI Taxonomy" id="67801"/>
    <lineage>
        <taxon>Eukaryota</taxon>
        <taxon>Metazoa</taxon>
        <taxon>Ecdysozoa</taxon>
        <taxon>Arthropoda</taxon>
        <taxon>Hexapoda</taxon>
        <taxon>Insecta</taxon>
        <taxon>Pterygota</taxon>
        <taxon>Neoptera</taxon>
        <taxon>Endopterygota</taxon>
        <taxon>Diptera</taxon>
        <taxon>Brachycera</taxon>
        <taxon>Muscomorpha</taxon>
        <taxon>Hippoboscoidea</taxon>
        <taxon>Glossinidae</taxon>
        <taxon>Glossina</taxon>
    </lineage>
</organism>
<dbReference type="EnsemblMetazoa" id="GPPI015168-RA">
    <property type="protein sequence ID" value="GPPI015168-PA"/>
    <property type="gene ID" value="GPPI015168"/>
</dbReference>
<proteinExistence type="predicted"/>
<dbReference type="Proteomes" id="UP000092460">
    <property type="component" value="Unassembled WGS sequence"/>
</dbReference>
<name>A0A1B0B0X7_9MUSC</name>
<accession>A0A1B0B0X7</accession>
<reference evidence="2" key="1">
    <citation type="submission" date="2015-01" db="EMBL/GenBank/DDBJ databases">
        <authorList>
            <person name="Aksoy S."/>
            <person name="Warren W."/>
            <person name="Wilson R.K."/>
        </authorList>
    </citation>
    <scope>NUCLEOTIDE SEQUENCE [LARGE SCALE GENOMIC DNA]</scope>
    <source>
        <strain evidence="2">IAEA</strain>
    </source>
</reference>
<dbReference type="VEuPathDB" id="VectorBase:GPPI015168"/>
<dbReference type="EMBL" id="JXJN01006886">
    <property type="status" value="NOT_ANNOTATED_CDS"/>
    <property type="molecule type" value="Genomic_DNA"/>
</dbReference>
<dbReference type="PANTHER" id="PTHR21112">
    <property type="entry name" value="CHEMOSENSORY PROTEIN A 29A-RELATED"/>
    <property type="match status" value="1"/>
</dbReference>
<protein>
    <submittedName>
        <fullName evidence="1">Uncharacterized protein</fullName>
    </submittedName>
</protein>
<keyword evidence="2" id="KW-1185">Reference proteome</keyword>
<evidence type="ECO:0000313" key="1">
    <source>
        <dbReference type="EnsemblMetazoa" id="GPPI015168-PA"/>
    </source>
</evidence>
<evidence type="ECO:0000313" key="2">
    <source>
        <dbReference type="Proteomes" id="UP000092460"/>
    </source>
</evidence>
<dbReference type="AlphaFoldDB" id="A0A1B0B0X7"/>
<dbReference type="PANTHER" id="PTHR21112:SF0">
    <property type="entry name" value="CHEMOSENSORY PROTEIN A 29A-RELATED"/>
    <property type="match status" value="1"/>
</dbReference>